<dbReference type="InterPro" id="IPR021617">
    <property type="entry name" value="DUF3231"/>
</dbReference>
<accession>A0A0P8YGN1</accession>
<keyword evidence="2" id="KW-1185">Reference proteome</keyword>
<dbReference type="OrthoDB" id="1675670at2"/>
<evidence type="ECO:0000313" key="1">
    <source>
        <dbReference type="EMBL" id="KPU46196.1"/>
    </source>
</evidence>
<dbReference type="Proteomes" id="UP000050326">
    <property type="component" value="Unassembled WGS sequence"/>
</dbReference>
<dbReference type="SUPFAM" id="SSF47240">
    <property type="entry name" value="Ferritin-like"/>
    <property type="match status" value="1"/>
</dbReference>
<evidence type="ECO:0008006" key="3">
    <source>
        <dbReference type="Google" id="ProtNLM"/>
    </source>
</evidence>
<dbReference type="InterPro" id="IPR012347">
    <property type="entry name" value="Ferritin-like"/>
</dbReference>
<sequence>MDNVSHDTKNINLTSVEVGALWNTYMVESLVHHTYAYFLKHVDDPDIKKFLKHSHDTTREHLKLLEALFKEEKLPVPRGITSEDINPDAPRLFTDKYYIYFEEHMSRFALTSYSQAYAQCSRLDIRELFKTQFVELLILVNQWVTEVALSKGVYIRPPYVPLPKEVDFVKRQNFFSGFFGEKRSLTVLEITHLFNNADTNSIGTTQMTAYSQVAKSKDIRDYFIKGRDLAKTFYKNFVDVLISENIPIPPSHNSEITDSIESPFSDRLMLFHVNLLSSAGLSSYGMAITGSPRNDLSALYGKAAIESAAYAKEGASLMIEKGWMEQTPTAPDRDELAKLVKSH</sequence>
<dbReference type="AlphaFoldDB" id="A0A0P8YGN1"/>
<name>A0A0P8YGN1_9CLOT</name>
<reference evidence="1 2" key="1">
    <citation type="submission" date="2015-09" db="EMBL/GenBank/DDBJ databases">
        <title>Genome sequence of Oxobacter pfennigii DSM 3222.</title>
        <authorList>
            <person name="Poehlein A."/>
            <person name="Bengelsdorf F.R."/>
            <person name="Schiel-Bengelsdorf B."/>
            <person name="Duerre P."/>
            <person name="Daniel R."/>
        </authorList>
    </citation>
    <scope>NUCLEOTIDE SEQUENCE [LARGE SCALE GENOMIC DNA]</scope>
    <source>
        <strain evidence="1 2">DSM 3222</strain>
    </source>
</reference>
<dbReference type="EMBL" id="LKET01000014">
    <property type="protein sequence ID" value="KPU46196.1"/>
    <property type="molecule type" value="Genomic_DNA"/>
</dbReference>
<dbReference type="Gene3D" id="1.20.1260.10">
    <property type="match status" value="2"/>
</dbReference>
<protein>
    <recommendedName>
        <fullName evidence="3">DUF3231 family protein</fullName>
    </recommendedName>
</protein>
<organism evidence="1 2">
    <name type="scientific">Oxobacter pfennigii</name>
    <dbReference type="NCBI Taxonomy" id="36849"/>
    <lineage>
        <taxon>Bacteria</taxon>
        <taxon>Bacillati</taxon>
        <taxon>Bacillota</taxon>
        <taxon>Clostridia</taxon>
        <taxon>Eubacteriales</taxon>
        <taxon>Clostridiaceae</taxon>
        <taxon>Oxobacter</taxon>
    </lineage>
</organism>
<dbReference type="PATRIC" id="fig|36849.3.peg.333"/>
<dbReference type="InterPro" id="IPR009078">
    <property type="entry name" value="Ferritin-like_SF"/>
</dbReference>
<dbReference type="Pfam" id="PF11553">
    <property type="entry name" value="DUF3231"/>
    <property type="match status" value="2"/>
</dbReference>
<comment type="caution">
    <text evidence="1">The sequence shown here is derived from an EMBL/GenBank/DDBJ whole genome shotgun (WGS) entry which is preliminary data.</text>
</comment>
<gene>
    <name evidence="1" type="ORF">OXPF_03060</name>
</gene>
<evidence type="ECO:0000313" key="2">
    <source>
        <dbReference type="Proteomes" id="UP000050326"/>
    </source>
</evidence>
<dbReference type="RefSeq" id="WP_054873450.1">
    <property type="nucleotide sequence ID" value="NZ_LKET01000014.1"/>
</dbReference>
<proteinExistence type="predicted"/>